<dbReference type="SUPFAM" id="SSF53774">
    <property type="entry name" value="Glutaminase/Asparaginase"/>
    <property type="match status" value="1"/>
</dbReference>
<evidence type="ECO:0000256" key="6">
    <source>
        <dbReference type="PIRSR" id="PIRSR001220-2"/>
    </source>
</evidence>
<dbReference type="InterPro" id="IPR027474">
    <property type="entry name" value="L-asparaginase_N"/>
</dbReference>
<dbReference type="GO" id="GO:0006520">
    <property type="term" value="P:amino acid metabolic process"/>
    <property type="evidence" value="ECO:0007669"/>
    <property type="project" value="InterPro"/>
</dbReference>
<dbReference type="PROSITE" id="PS00917">
    <property type="entry name" value="ASN_GLN_ASE_2"/>
    <property type="match status" value="1"/>
</dbReference>
<dbReference type="PIRSF" id="PIRSF500176">
    <property type="entry name" value="L_ASNase"/>
    <property type="match status" value="1"/>
</dbReference>
<reference evidence="11 12" key="1">
    <citation type="submission" date="2018-07" db="EMBL/GenBank/DDBJ databases">
        <title>Genomic Encyclopedia of Type Strains, Phase III (KMG-III): the genomes of soil and plant-associated and newly described type strains.</title>
        <authorList>
            <person name="Whitman W."/>
        </authorList>
    </citation>
    <scope>NUCLEOTIDE SEQUENCE [LARGE SCALE GENOMIC DNA]</scope>
    <source>
        <strain evidence="11 12">CECT 7506</strain>
    </source>
</reference>
<evidence type="ECO:0000256" key="4">
    <source>
        <dbReference type="ARBA" id="ARBA00049366"/>
    </source>
</evidence>
<comment type="similarity">
    <text evidence="1">Belongs to the asparaginase 1 family.</text>
</comment>
<dbReference type="EC" id="3.5.1.1" evidence="2"/>
<evidence type="ECO:0000313" key="12">
    <source>
        <dbReference type="Proteomes" id="UP000252415"/>
    </source>
</evidence>
<evidence type="ECO:0000256" key="8">
    <source>
        <dbReference type="PROSITE-ProRule" id="PRU10100"/>
    </source>
</evidence>
<dbReference type="PROSITE" id="PS00144">
    <property type="entry name" value="ASN_GLN_ASE_1"/>
    <property type="match status" value="1"/>
</dbReference>
<proteinExistence type="inferred from homology"/>
<dbReference type="InterPro" id="IPR036152">
    <property type="entry name" value="Asp/glu_Ase-like_sf"/>
</dbReference>
<dbReference type="SFLD" id="SFLDS00057">
    <property type="entry name" value="Glutaminase/Asparaginase"/>
    <property type="match status" value="1"/>
</dbReference>
<dbReference type="AlphaFoldDB" id="A0A368VNE3"/>
<dbReference type="InterPro" id="IPR006034">
    <property type="entry name" value="Asparaginase/glutaminase-like"/>
</dbReference>
<evidence type="ECO:0000313" key="11">
    <source>
        <dbReference type="EMBL" id="RCW43048.1"/>
    </source>
</evidence>
<keyword evidence="12" id="KW-1185">Reference proteome</keyword>
<dbReference type="PANTHER" id="PTHR11707:SF28">
    <property type="entry name" value="60 KDA LYSOPHOSPHOLIPASE"/>
    <property type="match status" value="1"/>
</dbReference>
<protein>
    <recommendedName>
        <fullName evidence="2">asparaginase</fullName>
        <ecNumber evidence="2">3.5.1.1</ecNumber>
    </recommendedName>
</protein>
<evidence type="ECO:0000256" key="1">
    <source>
        <dbReference type="ARBA" id="ARBA00010518"/>
    </source>
</evidence>
<comment type="caution">
    <text evidence="11">The sequence shown here is derived from an EMBL/GenBank/DDBJ whole genome shotgun (WGS) entry which is preliminary data.</text>
</comment>
<dbReference type="EMBL" id="QPJD01000014">
    <property type="protein sequence ID" value="RCW43048.1"/>
    <property type="molecule type" value="Genomic_DNA"/>
</dbReference>
<dbReference type="InterPro" id="IPR020827">
    <property type="entry name" value="Asparaginase/glutaminase_AS1"/>
</dbReference>
<feature type="domain" description="Asparaginase/glutaminase C-terminal" evidence="10">
    <location>
        <begin position="204"/>
        <end position="319"/>
    </location>
</feature>
<gene>
    <name evidence="11" type="ORF">DFP97_114111</name>
</gene>
<feature type="binding site" evidence="6">
    <location>
        <begin position="85"/>
        <end position="86"/>
    </location>
    <ligand>
        <name>substrate</name>
    </ligand>
</feature>
<dbReference type="PROSITE" id="PS51732">
    <property type="entry name" value="ASN_GLN_ASE_3"/>
    <property type="match status" value="1"/>
</dbReference>
<dbReference type="SMART" id="SM00870">
    <property type="entry name" value="Asparaginase"/>
    <property type="match status" value="1"/>
</dbReference>
<dbReference type="PANTHER" id="PTHR11707">
    <property type="entry name" value="L-ASPARAGINASE"/>
    <property type="match status" value="1"/>
</dbReference>
<feature type="active site" evidence="7">
    <location>
        <position position="12"/>
    </location>
</feature>
<feature type="binding site" evidence="6">
    <location>
        <position position="54"/>
    </location>
    <ligand>
        <name>substrate</name>
    </ligand>
</feature>
<dbReference type="Pfam" id="PF17763">
    <property type="entry name" value="Asparaginase_C"/>
    <property type="match status" value="1"/>
</dbReference>
<dbReference type="InterPro" id="IPR041725">
    <property type="entry name" value="L-asparaginase_I"/>
</dbReference>
<keyword evidence="3" id="KW-0378">Hydrolase</keyword>
<sequence>MKKILLLTTGGTIASVSGANGLIPGITDAEIVSYLLEQNFRYKIESKALMEIDSTNMQPECWVRIAEAVYENYGDYDGFVITHGTDTMGYTAAALSYMLQNIAKPVVMTGSQVPIHYQNTDAGKNIVDAARFACEDIGGVFIVFDGKVINGTRAVKVRTRSYHAFESINHPYAAFIEGGEIRYNKPVSRVRSTELKLEVSLCPDVFLLKLHPGTKPELFDFLKYHYKGVIIEGFGLGGVPNQGRSLVLKINELLQSGVAVVMTTQCLEEGEDRTLYEVGRITAGELMISSKDMNTEAIVPKLMWALGKTNDLREVKRMMETPIADDITIN</sequence>
<dbReference type="FunFam" id="3.40.50.1170:FF:000001">
    <property type="entry name" value="L-asparaginase 2"/>
    <property type="match status" value="1"/>
</dbReference>
<dbReference type="CDD" id="cd08963">
    <property type="entry name" value="L-asparaginase_I"/>
    <property type="match status" value="1"/>
</dbReference>
<dbReference type="InterPro" id="IPR040919">
    <property type="entry name" value="Asparaginase_C"/>
</dbReference>
<dbReference type="InterPro" id="IPR006033">
    <property type="entry name" value="AsnA_fam"/>
</dbReference>
<dbReference type="Gene3D" id="3.40.50.40">
    <property type="match status" value="1"/>
</dbReference>
<evidence type="ECO:0000259" key="10">
    <source>
        <dbReference type="Pfam" id="PF17763"/>
    </source>
</evidence>
<name>A0A368VNE3_9BACL</name>
<accession>A0A368VNE3</accession>
<dbReference type="OrthoDB" id="9788068at2"/>
<evidence type="ECO:0000259" key="9">
    <source>
        <dbReference type="Pfam" id="PF00710"/>
    </source>
</evidence>
<dbReference type="InterPro" id="IPR037152">
    <property type="entry name" value="L-asparaginase_N_sf"/>
</dbReference>
<dbReference type="GO" id="GO:0004067">
    <property type="term" value="F:asparaginase activity"/>
    <property type="evidence" value="ECO:0007669"/>
    <property type="project" value="UniProtKB-UniRule"/>
</dbReference>
<feature type="active site" description="O-isoaspartyl threonine intermediate" evidence="5">
    <location>
        <position position="12"/>
    </location>
</feature>
<organism evidence="11 12">
    <name type="scientific">Paenibacillus prosopidis</name>
    <dbReference type="NCBI Taxonomy" id="630520"/>
    <lineage>
        <taxon>Bacteria</taxon>
        <taxon>Bacillati</taxon>
        <taxon>Bacillota</taxon>
        <taxon>Bacilli</taxon>
        <taxon>Bacillales</taxon>
        <taxon>Paenibacillaceae</taxon>
        <taxon>Paenibacillus</taxon>
    </lineage>
</organism>
<dbReference type="NCBIfam" id="TIGR00519">
    <property type="entry name" value="asnASE_I"/>
    <property type="match status" value="1"/>
</dbReference>
<feature type="active site" evidence="8">
    <location>
        <position position="85"/>
    </location>
</feature>
<dbReference type="Pfam" id="PF00710">
    <property type="entry name" value="Asparaginase"/>
    <property type="match status" value="1"/>
</dbReference>
<dbReference type="RefSeq" id="WP_114382209.1">
    <property type="nucleotide sequence ID" value="NZ_QPJD01000014.1"/>
</dbReference>
<dbReference type="Gene3D" id="3.40.50.1170">
    <property type="entry name" value="L-asparaginase, N-terminal domain"/>
    <property type="match status" value="1"/>
</dbReference>
<evidence type="ECO:0000256" key="2">
    <source>
        <dbReference type="ARBA" id="ARBA00012920"/>
    </source>
</evidence>
<dbReference type="Proteomes" id="UP000252415">
    <property type="component" value="Unassembled WGS sequence"/>
</dbReference>
<dbReference type="InterPro" id="IPR027473">
    <property type="entry name" value="L-asparaginase_C"/>
</dbReference>
<comment type="catalytic activity">
    <reaction evidence="4">
        <text>L-asparagine + H2O = L-aspartate + NH4(+)</text>
        <dbReference type="Rhea" id="RHEA:21016"/>
        <dbReference type="ChEBI" id="CHEBI:15377"/>
        <dbReference type="ChEBI" id="CHEBI:28938"/>
        <dbReference type="ChEBI" id="CHEBI:29991"/>
        <dbReference type="ChEBI" id="CHEBI:58048"/>
        <dbReference type="EC" id="3.5.1.1"/>
    </reaction>
</comment>
<dbReference type="InterPro" id="IPR027475">
    <property type="entry name" value="Asparaginase/glutaminase_AS2"/>
</dbReference>
<evidence type="ECO:0000256" key="3">
    <source>
        <dbReference type="ARBA" id="ARBA00022801"/>
    </source>
</evidence>
<evidence type="ECO:0000256" key="5">
    <source>
        <dbReference type="PIRSR" id="PIRSR001220-1"/>
    </source>
</evidence>
<dbReference type="PIRSF" id="PIRSF001220">
    <property type="entry name" value="L-ASNase_gatD"/>
    <property type="match status" value="1"/>
</dbReference>
<feature type="domain" description="L-asparaginase N-terminal" evidence="9">
    <location>
        <begin position="3"/>
        <end position="186"/>
    </location>
</feature>
<evidence type="ECO:0000256" key="7">
    <source>
        <dbReference type="PROSITE-ProRule" id="PRU10099"/>
    </source>
</evidence>
<dbReference type="PRINTS" id="PR00139">
    <property type="entry name" value="ASNGLNASE"/>
</dbReference>